<feature type="transmembrane region" description="Helical" evidence="1">
    <location>
        <begin position="12"/>
        <end position="31"/>
    </location>
</feature>
<dbReference type="RefSeq" id="WP_180910700.1">
    <property type="nucleotide sequence ID" value="NZ_CAIJDP010000089.1"/>
</dbReference>
<feature type="transmembrane region" description="Helical" evidence="1">
    <location>
        <begin position="207"/>
        <end position="224"/>
    </location>
</feature>
<feature type="transmembrane region" description="Helical" evidence="1">
    <location>
        <begin position="43"/>
        <end position="63"/>
    </location>
</feature>
<evidence type="ECO:0000256" key="1">
    <source>
        <dbReference type="SAM" id="Phobius"/>
    </source>
</evidence>
<name>A0A6V6ZB59_9FLAO</name>
<dbReference type="EMBL" id="CAIJDP010000089">
    <property type="protein sequence ID" value="CAD0009037.1"/>
    <property type="molecule type" value="Genomic_DNA"/>
</dbReference>
<evidence type="ECO:0000313" key="2">
    <source>
        <dbReference type="EMBL" id="CAD0009037.1"/>
    </source>
</evidence>
<accession>A0A6V6ZB59</accession>
<reference evidence="2 3" key="1">
    <citation type="submission" date="2020-06" db="EMBL/GenBank/DDBJ databases">
        <authorList>
            <person name="Criscuolo A."/>
        </authorList>
    </citation>
    <scope>NUCLEOTIDE SEQUENCE [LARGE SCALE GENOMIC DNA]</scope>
    <source>
        <strain evidence="3">CIP 111411</strain>
    </source>
</reference>
<proteinExistence type="predicted"/>
<dbReference type="NCBIfam" id="NF041635">
    <property type="entry name" value="STM3941_fam"/>
    <property type="match status" value="1"/>
</dbReference>
<keyword evidence="3" id="KW-1185">Reference proteome</keyword>
<organism evidence="2 3">
    <name type="scientific">Flavobacterium salmonis</name>
    <dbReference type="NCBI Taxonomy" id="2654844"/>
    <lineage>
        <taxon>Bacteria</taxon>
        <taxon>Pseudomonadati</taxon>
        <taxon>Bacteroidota</taxon>
        <taxon>Flavobacteriia</taxon>
        <taxon>Flavobacteriales</taxon>
        <taxon>Flavobacteriaceae</taxon>
        <taxon>Flavobacterium</taxon>
    </lineage>
</organism>
<dbReference type="AlphaFoldDB" id="A0A6V6ZB59"/>
<protein>
    <submittedName>
        <fullName evidence="2">Uncharacterized protein</fullName>
    </submittedName>
</protein>
<keyword evidence="1" id="KW-0812">Transmembrane</keyword>
<dbReference type="Proteomes" id="UP000530060">
    <property type="component" value="Unassembled WGS sequence"/>
</dbReference>
<comment type="caution">
    <text evidence="2">The sequence shown here is derived from an EMBL/GenBank/DDBJ whole genome shotgun (WGS) entry which is preliminary data.</text>
</comment>
<dbReference type="InterPro" id="IPR048136">
    <property type="entry name" value="STM3941-like"/>
</dbReference>
<feature type="transmembrane region" description="Helical" evidence="1">
    <location>
        <begin position="236"/>
        <end position="258"/>
    </location>
</feature>
<gene>
    <name evidence="2" type="ORF">FLAT13_04705</name>
</gene>
<evidence type="ECO:0000313" key="3">
    <source>
        <dbReference type="Proteomes" id="UP000530060"/>
    </source>
</evidence>
<sequence>MAEIKLYKSSWKGARLIALSLPFVIIGIWMILEEQIGTFDYIMGWLCVSFFGLGIPLGFFVLFDKRPQIIINENGISDRTLKQGEIKWEQIIETYPIDIHNQKFISIVVCETFEFKKKQYKWAEKLNEFVGSQKLNLNLSQIKIDEIELTELLNKIINSEKNERQNHIRVFSSNQKTIPNFELQNYLVYFIILIVLVLTSLSNFKAFMTIIILMGIAAIIARWHRGTNNKSILYKYARIMTFLGFINIVVLLLVFKIYDFTSNKIGIEIHNEIETYKSKFGNYPNDIKNIREKLNLNLIQNYIVDKIEYEKNGNEYKLKLETLNHNQKEFDTELNEWN</sequence>
<keyword evidence="1" id="KW-1133">Transmembrane helix</keyword>
<keyword evidence="1" id="KW-0472">Membrane</keyword>